<keyword evidence="3" id="KW-1185">Reference proteome</keyword>
<name>A0AAD9Y5Y1_COLKA</name>
<feature type="compositionally biased region" description="Pro residues" evidence="1">
    <location>
        <begin position="13"/>
        <end position="30"/>
    </location>
</feature>
<sequence length="58" mass="6577">MPQLILHIKRPPASHPPAVPRSNRGPPPRPRSQNLPVPQTADRRPHPIHREHGRVHTS</sequence>
<dbReference type="Proteomes" id="UP001281614">
    <property type="component" value="Unassembled WGS sequence"/>
</dbReference>
<evidence type="ECO:0000256" key="1">
    <source>
        <dbReference type="SAM" id="MobiDB-lite"/>
    </source>
</evidence>
<organism evidence="2 3">
    <name type="scientific">Colletotrichum kahawae</name>
    <name type="common">Coffee berry disease fungus</name>
    <dbReference type="NCBI Taxonomy" id="34407"/>
    <lineage>
        <taxon>Eukaryota</taxon>
        <taxon>Fungi</taxon>
        <taxon>Dikarya</taxon>
        <taxon>Ascomycota</taxon>
        <taxon>Pezizomycotina</taxon>
        <taxon>Sordariomycetes</taxon>
        <taxon>Hypocreomycetidae</taxon>
        <taxon>Glomerellales</taxon>
        <taxon>Glomerellaceae</taxon>
        <taxon>Colletotrichum</taxon>
        <taxon>Colletotrichum gloeosporioides species complex</taxon>
    </lineage>
</organism>
<evidence type="ECO:0000313" key="3">
    <source>
        <dbReference type="Proteomes" id="UP001281614"/>
    </source>
</evidence>
<dbReference type="AlphaFoldDB" id="A0AAD9Y5Y1"/>
<feature type="compositionally biased region" description="Basic and acidic residues" evidence="1">
    <location>
        <begin position="41"/>
        <end position="50"/>
    </location>
</feature>
<protein>
    <submittedName>
        <fullName evidence="2">Uncharacterized protein</fullName>
    </submittedName>
</protein>
<comment type="caution">
    <text evidence="2">The sequence shown here is derived from an EMBL/GenBank/DDBJ whole genome shotgun (WGS) entry which is preliminary data.</text>
</comment>
<accession>A0AAD9Y5Y1</accession>
<proteinExistence type="predicted"/>
<reference evidence="2" key="1">
    <citation type="submission" date="2023-02" db="EMBL/GenBank/DDBJ databases">
        <title>Colletotrichum kahawae CIFC_Que2 genome sequencing and assembly.</title>
        <authorList>
            <person name="Baroncelli R."/>
        </authorList>
    </citation>
    <scope>NUCLEOTIDE SEQUENCE</scope>
    <source>
        <strain evidence="2">CIFC_Que2</strain>
    </source>
</reference>
<evidence type="ECO:0000313" key="2">
    <source>
        <dbReference type="EMBL" id="KAK2739304.1"/>
    </source>
</evidence>
<feature type="region of interest" description="Disordered" evidence="1">
    <location>
        <begin position="1"/>
        <end position="58"/>
    </location>
</feature>
<dbReference type="EMBL" id="VYYT01000367">
    <property type="protein sequence ID" value="KAK2739304.1"/>
    <property type="molecule type" value="Genomic_DNA"/>
</dbReference>
<gene>
    <name evidence="2" type="ORF">CKAH01_07254</name>
</gene>